<evidence type="ECO:0000313" key="2">
    <source>
        <dbReference type="EMBL" id="OWO98690.1"/>
    </source>
</evidence>
<feature type="region of interest" description="Disordered" evidence="1">
    <location>
        <begin position="78"/>
        <end position="146"/>
    </location>
</feature>
<feature type="compositionally biased region" description="Basic residues" evidence="1">
    <location>
        <begin position="28"/>
        <end position="38"/>
    </location>
</feature>
<dbReference type="Proteomes" id="UP000242519">
    <property type="component" value="Unassembled WGS sequence"/>
</dbReference>
<evidence type="ECO:0000256" key="1">
    <source>
        <dbReference type="SAM" id="MobiDB-lite"/>
    </source>
</evidence>
<gene>
    <name evidence="2" type="ORF">B2J93_5847</name>
</gene>
<name>A0A218YUQ2_9HELO</name>
<proteinExistence type="predicted"/>
<evidence type="ECO:0000313" key="3">
    <source>
        <dbReference type="Proteomes" id="UP000242519"/>
    </source>
</evidence>
<dbReference type="AlphaFoldDB" id="A0A218YUQ2"/>
<comment type="caution">
    <text evidence="2">The sequence shown here is derived from an EMBL/GenBank/DDBJ whole genome shotgun (WGS) entry which is preliminary data.</text>
</comment>
<sequence length="146" mass="17011">MDHITLRDEPHRKEAEKEGEEEQEEGKKTKKKKKKKTHERLCCTSQSALPEIPRGKDGLKPWIRPCSNLPSLFYAQLGRIRTSAPEEEEEGEEEEEEEEDEEDEEDEDDDEEEKEDDDDDEEEAGFVARRNPGCQKYPRVTRAGYG</sequence>
<organism evidence="2 3">
    <name type="scientific">Diplocarpon coronariae</name>
    <dbReference type="NCBI Taxonomy" id="2795749"/>
    <lineage>
        <taxon>Eukaryota</taxon>
        <taxon>Fungi</taxon>
        <taxon>Dikarya</taxon>
        <taxon>Ascomycota</taxon>
        <taxon>Pezizomycotina</taxon>
        <taxon>Leotiomycetes</taxon>
        <taxon>Helotiales</taxon>
        <taxon>Drepanopezizaceae</taxon>
        <taxon>Diplocarpon</taxon>
    </lineage>
</organism>
<feature type="compositionally biased region" description="Acidic residues" evidence="1">
    <location>
        <begin position="85"/>
        <end position="124"/>
    </location>
</feature>
<dbReference type="EMBL" id="MZNU01000384">
    <property type="protein sequence ID" value="OWO98690.1"/>
    <property type="molecule type" value="Genomic_DNA"/>
</dbReference>
<dbReference type="InParanoid" id="A0A218YUQ2"/>
<protein>
    <submittedName>
        <fullName evidence="2">Uncharacterized protein</fullName>
    </submittedName>
</protein>
<accession>A0A218YUQ2</accession>
<reference evidence="2 3" key="1">
    <citation type="submission" date="2017-04" db="EMBL/GenBank/DDBJ databases">
        <title>Draft genome sequence of Marssonina coronaria NL1: causal agent of apple blotch.</title>
        <authorList>
            <person name="Cheng Q."/>
        </authorList>
    </citation>
    <scope>NUCLEOTIDE SEQUENCE [LARGE SCALE GENOMIC DNA]</scope>
    <source>
        <strain evidence="2 3">NL1</strain>
    </source>
</reference>
<feature type="region of interest" description="Disordered" evidence="1">
    <location>
        <begin position="1"/>
        <end position="61"/>
    </location>
</feature>
<feature type="compositionally biased region" description="Basic and acidic residues" evidence="1">
    <location>
        <begin position="1"/>
        <end position="16"/>
    </location>
</feature>
<keyword evidence="3" id="KW-1185">Reference proteome</keyword>